<comment type="caution">
    <text evidence="3">The sequence shown here is derived from an EMBL/GenBank/DDBJ whole genome shotgun (WGS) entry which is preliminary data.</text>
</comment>
<accession>A0AAE1NFS2</accession>
<gene>
    <name evidence="3" type="ORF">Pmani_037966</name>
</gene>
<protein>
    <submittedName>
        <fullName evidence="3">Uncharacterized protein</fullName>
    </submittedName>
</protein>
<proteinExistence type="predicted"/>
<keyword evidence="2" id="KW-0732">Signal</keyword>
<evidence type="ECO:0000313" key="3">
    <source>
        <dbReference type="EMBL" id="KAK4289048.1"/>
    </source>
</evidence>
<feature type="chain" id="PRO_5041974922" evidence="2">
    <location>
        <begin position="18"/>
        <end position="248"/>
    </location>
</feature>
<dbReference type="EMBL" id="JAWZYT010006011">
    <property type="protein sequence ID" value="KAK4289048.1"/>
    <property type="molecule type" value="Genomic_DNA"/>
</dbReference>
<feature type="signal peptide" evidence="2">
    <location>
        <begin position="1"/>
        <end position="17"/>
    </location>
</feature>
<keyword evidence="4" id="KW-1185">Reference proteome</keyword>
<organism evidence="3 4">
    <name type="scientific">Petrolisthes manimaculis</name>
    <dbReference type="NCBI Taxonomy" id="1843537"/>
    <lineage>
        <taxon>Eukaryota</taxon>
        <taxon>Metazoa</taxon>
        <taxon>Ecdysozoa</taxon>
        <taxon>Arthropoda</taxon>
        <taxon>Crustacea</taxon>
        <taxon>Multicrustacea</taxon>
        <taxon>Malacostraca</taxon>
        <taxon>Eumalacostraca</taxon>
        <taxon>Eucarida</taxon>
        <taxon>Decapoda</taxon>
        <taxon>Pleocyemata</taxon>
        <taxon>Anomura</taxon>
        <taxon>Galatheoidea</taxon>
        <taxon>Porcellanidae</taxon>
        <taxon>Petrolisthes</taxon>
    </lineage>
</organism>
<name>A0AAE1NFS2_9EUCA</name>
<evidence type="ECO:0000313" key="4">
    <source>
        <dbReference type="Proteomes" id="UP001292094"/>
    </source>
</evidence>
<dbReference type="AlphaFoldDB" id="A0AAE1NFS2"/>
<reference evidence="3" key="1">
    <citation type="submission" date="2023-11" db="EMBL/GenBank/DDBJ databases">
        <title>Genome assemblies of two species of porcelain crab, Petrolisthes cinctipes and Petrolisthes manimaculis (Anomura: Porcellanidae).</title>
        <authorList>
            <person name="Angst P."/>
        </authorList>
    </citation>
    <scope>NUCLEOTIDE SEQUENCE</scope>
    <source>
        <strain evidence="3">PB745_02</strain>
        <tissue evidence="3">Gill</tissue>
    </source>
</reference>
<evidence type="ECO:0000256" key="2">
    <source>
        <dbReference type="SAM" id="SignalP"/>
    </source>
</evidence>
<evidence type="ECO:0000256" key="1">
    <source>
        <dbReference type="SAM" id="MobiDB-lite"/>
    </source>
</evidence>
<feature type="region of interest" description="Disordered" evidence="1">
    <location>
        <begin position="148"/>
        <end position="175"/>
    </location>
</feature>
<dbReference type="Proteomes" id="UP001292094">
    <property type="component" value="Unassembled WGS sequence"/>
</dbReference>
<sequence>MLHLLPPLLFLPLLVFLHPPTPVPLPWLAFHNNPPPIPTHPHPPIHLWPYEAFLYLPHPLTPSSSSSSSSCHVLHSICYPPLLTSPTLSFYHVPYSICYPPLLTSSTHLTSPPLPAPHLFFPSSFPSSVPPAPAPGARQRAVGRAGVSRAPAATAVTRPSHRLPHPPLPSTSSSSTLNLPHPYLYPQLSALRPSIFSTLTHSTNTSTLNLKHSHKHFNSKLQAPTTPSRERRGALLTLLWLSLSCRSE</sequence>